<organism evidence="1 2">
    <name type="scientific">Thalassiosira oceanica</name>
    <name type="common">Marine diatom</name>
    <dbReference type="NCBI Taxonomy" id="159749"/>
    <lineage>
        <taxon>Eukaryota</taxon>
        <taxon>Sar</taxon>
        <taxon>Stramenopiles</taxon>
        <taxon>Ochrophyta</taxon>
        <taxon>Bacillariophyta</taxon>
        <taxon>Coscinodiscophyceae</taxon>
        <taxon>Thalassiosirophycidae</taxon>
        <taxon>Thalassiosirales</taxon>
        <taxon>Thalassiosiraceae</taxon>
        <taxon>Thalassiosira</taxon>
    </lineage>
</organism>
<proteinExistence type="predicted"/>
<feature type="non-terminal residue" evidence="1">
    <location>
        <position position="1"/>
    </location>
</feature>
<dbReference type="EMBL" id="AGNL01000205">
    <property type="protein sequence ID" value="EJK77938.1"/>
    <property type="molecule type" value="Genomic_DNA"/>
</dbReference>
<keyword evidence="2" id="KW-1185">Reference proteome</keyword>
<gene>
    <name evidence="1" type="ORF">THAOC_00193</name>
</gene>
<comment type="caution">
    <text evidence="1">The sequence shown here is derived from an EMBL/GenBank/DDBJ whole genome shotgun (WGS) entry which is preliminary data.</text>
</comment>
<evidence type="ECO:0000313" key="2">
    <source>
        <dbReference type="Proteomes" id="UP000266841"/>
    </source>
</evidence>
<accession>K0TGQ6</accession>
<dbReference type="AlphaFoldDB" id="K0TGQ6"/>
<name>K0TGQ6_THAOC</name>
<reference evidence="1 2" key="1">
    <citation type="journal article" date="2012" name="Genome Biol.">
        <title>Genome and low-iron response of an oceanic diatom adapted to chronic iron limitation.</title>
        <authorList>
            <person name="Lommer M."/>
            <person name="Specht M."/>
            <person name="Roy A.S."/>
            <person name="Kraemer L."/>
            <person name="Andreson R."/>
            <person name="Gutowska M.A."/>
            <person name="Wolf J."/>
            <person name="Bergner S.V."/>
            <person name="Schilhabel M.B."/>
            <person name="Klostermeier U.C."/>
            <person name="Beiko R.G."/>
            <person name="Rosenstiel P."/>
            <person name="Hippler M."/>
            <person name="Laroche J."/>
        </authorList>
    </citation>
    <scope>NUCLEOTIDE SEQUENCE [LARGE SCALE GENOMIC DNA]</scope>
    <source>
        <strain evidence="1 2">CCMP1005</strain>
    </source>
</reference>
<evidence type="ECO:0000313" key="1">
    <source>
        <dbReference type="EMBL" id="EJK77938.1"/>
    </source>
</evidence>
<sequence length="112" mass="11792">NDAVDGCQDAERRSLDLLQSLEEGRVLSVSGFLNSIVDVRLEALEGMSFETFDAVPVAIDEDAAAGGGFGGGAAPDAVVVVFGGRGTLHEPGEEEGAVGRRTRDLFEDFNYD</sequence>
<dbReference type="Proteomes" id="UP000266841">
    <property type="component" value="Unassembled WGS sequence"/>
</dbReference>
<protein>
    <submittedName>
        <fullName evidence="1">Uncharacterized protein</fullName>
    </submittedName>
</protein>